<feature type="non-terminal residue" evidence="1">
    <location>
        <position position="119"/>
    </location>
</feature>
<dbReference type="HOGENOM" id="CLU_056788_9_2_1"/>
<dbReference type="OrthoDB" id="3203937at2759"/>
<dbReference type="STRING" id="930991.A0A0D0E3T4"/>
<reference evidence="1 2" key="1">
    <citation type="submission" date="2014-04" db="EMBL/GenBank/DDBJ databases">
        <authorList>
            <consortium name="DOE Joint Genome Institute"/>
            <person name="Kuo A."/>
            <person name="Kohler A."/>
            <person name="Jargeat P."/>
            <person name="Nagy L.G."/>
            <person name="Floudas D."/>
            <person name="Copeland A."/>
            <person name="Barry K.W."/>
            <person name="Cichocki N."/>
            <person name="Veneault-Fourrey C."/>
            <person name="LaButti K."/>
            <person name="Lindquist E.A."/>
            <person name="Lipzen A."/>
            <person name="Lundell T."/>
            <person name="Morin E."/>
            <person name="Murat C."/>
            <person name="Sun H."/>
            <person name="Tunlid A."/>
            <person name="Henrissat B."/>
            <person name="Grigoriev I.V."/>
            <person name="Hibbett D.S."/>
            <person name="Martin F."/>
            <person name="Nordberg H.P."/>
            <person name="Cantor M.N."/>
            <person name="Hua S.X."/>
        </authorList>
    </citation>
    <scope>NUCLEOTIDE SEQUENCE [LARGE SCALE GENOMIC DNA]</scope>
    <source>
        <strain evidence="1 2">Ve08.2h10</strain>
    </source>
</reference>
<reference evidence="2" key="2">
    <citation type="submission" date="2015-01" db="EMBL/GenBank/DDBJ databases">
        <title>Evolutionary Origins and Diversification of the Mycorrhizal Mutualists.</title>
        <authorList>
            <consortium name="DOE Joint Genome Institute"/>
            <consortium name="Mycorrhizal Genomics Consortium"/>
            <person name="Kohler A."/>
            <person name="Kuo A."/>
            <person name="Nagy L.G."/>
            <person name="Floudas D."/>
            <person name="Copeland A."/>
            <person name="Barry K.W."/>
            <person name="Cichocki N."/>
            <person name="Veneault-Fourrey C."/>
            <person name="LaButti K."/>
            <person name="Lindquist E.A."/>
            <person name="Lipzen A."/>
            <person name="Lundell T."/>
            <person name="Morin E."/>
            <person name="Murat C."/>
            <person name="Riley R."/>
            <person name="Ohm R."/>
            <person name="Sun H."/>
            <person name="Tunlid A."/>
            <person name="Henrissat B."/>
            <person name="Grigoriev I.V."/>
            <person name="Hibbett D.S."/>
            <person name="Martin F."/>
        </authorList>
    </citation>
    <scope>NUCLEOTIDE SEQUENCE [LARGE SCALE GENOMIC DNA]</scope>
    <source>
        <strain evidence="2">Ve08.2h10</strain>
    </source>
</reference>
<feature type="non-terminal residue" evidence="1">
    <location>
        <position position="1"/>
    </location>
</feature>
<accession>A0A0D0E3T4</accession>
<organism evidence="1 2">
    <name type="scientific">Paxillus rubicundulus Ve08.2h10</name>
    <dbReference type="NCBI Taxonomy" id="930991"/>
    <lineage>
        <taxon>Eukaryota</taxon>
        <taxon>Fungi</taxon>
        <taxon>Dikarya</taxon>
        <taxon>Basidiomycota</taxon>
        <taxon>Agaricomycotina</taxon>
        <taxon>Agaricomycetes</taxon>
        <taxon>Agaricomycetidae</taxon>
        <taxon>Boletales</taxon>
        <taxon>Paxilineae</taxon>
        <taxon>Paxillaceae</taxon>
        <taxon>Paxillus</taxon>
    </lineage>
</organism>
<dbReference type="AlphaFoldDB" id="A0A0D0E3T4"/>
<dbReference type="InterPro" id="IPR009057">
    <property type="entry name" value="Homeodomain-like_sf"/>
</dbReference>
<dbReference type="SUPFAM" id="SSF46689">
    <property type="entry name" value="Homeodomain-like"/>
    <property type="match status" value="1"/>
</dbReference>
<sequence>GCQTSPEMQRAVVRLSRFPDHEQIAMCLNMSTRSVLQILAHFHTHGTVPNPGENTVLKERMGNRHLHDHDVEFLLGTIQKTPDLYLDELREMLETSCGVDVSRATIWRMLCRAGFTMKK</sequence>
<keyword evidence="2" id="KW-1185">Reference proteome</keyword>
<evidence type="ECO:0000313" key="1">
    <source>
        <dbReference type="EMBL" id="KIK91780.1"/>
    </source>
</evidence>
<name>A0A0D0E3T4_9AGAM</name>
<dbReference type="EMBL" id="KN825348">
    <property type="protein sequence ID" value="KIK91780.1"/>
    <property type="molecule type" value="Genomic_DNA"/>
</dbReference>
<gene>
    <name evidence="1" type="ORF">PAXRUDRAFT_70443</name>
</gene>
<dbReference type="InParanoid" id="A0A0D0E3T4"/>
<evidence type="ECO:0000313" key="2">
    <source>
        <dbReference type="Proteomes" id="UP000054538"/>
    </source>
</evidence>
<proteinExistence type="predicted"/>
<dbReference type="Proteomes" id="UP000054538">
    <property type="component" value="Unassembled WGS sequence"/>
</dbReference>
<protein>
    <recommendedName>
        <fullName evidence="3">Transposase Tc1-like domain-containing protein</fullName>
    </recommendedName>
</protein>
<evidence type="ECO:0008006" key="3">
    <source>
        <dbReference type="Google" id="ProtNLM"/>
    </source>
</evidence>